<dbReference type="SUPFAM" id="SSF55874">
    <property type="entry name" value="ATPase domain of HSP90 chaperone/DNA topoisomerase II/histidine kinase"/>
    <property type="match status" value="1"/>
</dbReference>
<dbReference type="RefSeq" id="WP_093968377.1">
    <property type="nucleotide sequence ID" value="NZ_FXYE01000002.1"/>
</dbReference>
<comment type="catalytic activity">
    <reaction evidence="1">
        <text>ATP + protein L-histidine = ADP + protein N-phospho-L-histidine.</text>
        <dbReference type="EC" id="2.7.13.3"/>
    </reaction>
</comment>
<keyword evidence="9" id="KW-1133">Transmembrane helix</keyword>
<accession>A0A238KWL2</accession>
<evidence type="ECO:0000256" key="3">
    <source>
        <dbReference type="ARBA" id="ARBA00012438"/>
    </source>
</evidence>
<evidence type="ECO:0000259" key="10">
    <source>
        <dbReference type="PROSITE" id="PS50109"/>
    </source>
</evidence>
<dbReference type="InterPro" id="IPR047770">
    <property type="entry name" value="RegB"/>
</dbReference>
<dbReference type="SMART" id="SM00387">
    <property type="entry name" value="HATPase_c"/>
    <property type="match status" value="1"/>
</dbReference>
<evidence type="ECO:0000256" key="9">
    <source>
        <dbReference type="SAM" id="Phobius"/>
    </source>
</evidence>
<keyword evidence="4" id="KW-1003">Cell membrane</keyword>
<dbReference type="InterPro" id="IPR036097">
    <property type="entry name" value="HisK_dim/P_sf"/>
</dbReference>
<dbReference type="InterPro" id="IPR036890">
    <property type="entry name" value="HATPase_C_sf"/>
</dbReference>
<dbReference type="GO" id="GO:0005886">
    <property type="term" value="C:plasma membrane"/>
    <property type="evidence" value="ECO:0007669"/>
    <property type="project" value="UniProtKB-SubCell"/>
</dbReference>
<protein>
    <recommendedName>
        <fullName evidence="3">histidine kinase</fullName>
        <ecNumber evidence="3">2.7.13.3</ecNumber>
    </recommendedName>
</protein>
<dbReference type="Gene3D" id="3.30.565.10">
    <property type="entry name" value="Histidine kinase-like ATPase, C-terminal domain"/>
    <property type="match status" value="1"/>
</dbReference>
<evidence type="ECO:0000256" key="1">
    <source>
        <dbReference type="ARBA" id="ARBA00000085"/>
    </source>
</evidence>
<name>A0A238KWL2_9RHOB</name>
<dbReference type="Pfam" id="PF00512">
    <property type="entry name" value="HisKA"/>
    <property type="match status" value="1"/>
</dbReference>
<dbReference type="SUPFAM" id="SSF47384">
    <property type="entry name" value="Homodimeric domain of signal transducing histidine kinase"/>
    <property type="match status" value="1"/>
</dbReference>
<dbReference type="CDD" id="cd00082">
    <property type="entry name" value="HisKA"/>
    <property type="match status" value="1"/>
</dbReference>
<feature type="transmembrane region" description="Helical" evidence="9">
    <location>
        <begin position="48"/>
        <end position="72"/>
    </location>
</feature>
<dbReference type="InterPro" id="IPR003594">
    <property type="entry name" value="HATPase_dom"/>
</dbReference>
<evidence type="ECO:0000256" key="6">
    <source>
        <dbReference type="ARBA" id="ARBA00022741"/>
    </source>
</evidence>
<dbReference type="Gene3D" id="1.10.287.130">
    <property type="match status" value="1"/>
</dbReference>
<dbReference type="EC" id="2.7.13.3" evidence="3"/>
<gene>
    <name evidence="11" type="primary">regB</name>
    <name evidence="11" type="ORF">COL8621_03358</name>
</gene>
<keyword evidence="9" id="KW-0472">Membrane</keyword>
<evidence type="ECO:0000313" key="11">
    <source>
        <dbReference type="EMBL" id="SMX47169.1"/>
    </source>
</evidence>
<dbReference type="NCBIfam" id="NF033792">
    <property type="entry name" value="ActS_PrrB_HisK"/>
    <property type="match status" value="1"/>
</dbReference>
<dbReference type="InterPro" id="IPR003661">
    <property type="entry name" value="HisK_dim/P_dom"/>
</dbReference>
<feature type="transmembrane region" description="Helical" evidence="9">
    <location>
        <begin position="131"/>
        <end position="151"/>
    </location>
</feature>
<evidence type="ECO:0000256" key="8">
    <source>
        <dbReference type="ARBA" id="ARBA00022840"/>
    </source>
</evidence>
<dbReference type="SMART" id="SM00388">
    <property type="entry name" value="HisKA"/>
    <property type="match status" value="1"/>
</dbReference>
<comment type="subcellular location">
    <subcellularLocation>
        <location evidence="2">Cell membrane</location>
        <topology evidence="2">Multi-pass membrane protein</topology>
    </subcellularLocation>
</comment>
<dbReference type="OrthoDB" id="9785252at2"/>
<sequence length="466" mass="51030">MTDRGNIGILSPGERSQWVRLRTLILLRWVAITGQIVAITIAQNTLGLQLPLGMCFLAIGTAVIANLLAIFIYPENKRLSEEEATLMLLFDASQLAFLLFLTGGLNNPFALLILTPVTISATALRLRSTLLLGLSAATLMTFVAFVHVPLRDAMGEVQRLPDIFLFGFWVAILIGVAFLAIYAGRVMSEINSMSDALLATQMALGREQKLTDLGGVVAAAAHELGTPLATIKLVSSELMEELGDNPEQRDDAALIREQADRCRDILRSMGRAGKDDLQMRIAPLANVVSEAAEPHQDRGKTVHFEIAAAAGSDPREPSIERRPEIIHGLRNLVQNAVDFAAENVWIEAQWSDDKISVRIMDDGAGYSPHVLARIGDPFMRRRRSPRDKEKRPEYEGMGLGLFIAKTLLERSGAELSFANGYDPFEESTKRPERCGAVVEVVWPRAAITPDPKTAGLALGENQPFQS</sequence>
<dbReference type="AlphaFoldDB" id="A0A238KWL2"/>
<keyword evidence="6" id="KW-0547">Nucleotide-binding</keyword>
<dbReference type="InterPro" id="IPR005467">
    <property type="entry name" value="His_kinase_dom"/>
</dbReference>
<dbReference type="PANTHER" id="PTHR44936">
    <property type="entry name" value="SENSOR PROTEIN CREC"/>
    <property type="match status" value="1"/>
</dbReference>
<evidence type="ECO:0000256" key="7">
    <source>
        <dbReference type="ARBA" id="ARBA00022777"/>
    </source>
</evidence>
<dbReference type="Proteomes" id="UP000202922">
    <property type="component" value="Unassembled WGS sequence"/>
</dbReference>
<dbReference type="NCBIfam" id="NF045988">
    <property type="entry name" value="HisKinRegBRhodob"/>
    <property type="match status" value="1"/>
</dbReference>
<dbReference type="GO" id="GO:0005524">
    <property type="term" value="F:ATP binding"/>
    <property type="evidence" value="ECO:0007669"/>
    <property type="project" value="UniProtKB-KW"/>
</dbReference>
<dbReference type="PANTHER" id="PTHR44936:SF10">
    <property type="entry name" value="SENSOR PROTEIN RSTB"/>
    <property type="match status" value="1"/>
</dbReference>
<evidence type="ECO:0000313" key="12">
    <source>
        <dbReference type="Proteomes" id="UP000202922"/>
    </source>
</evidence>
<dbReference type="InterPro" id="IPR050980">
    <property type="entry name" value="2C_sensor_his_kinase"/>
</dbReference>
<dbReference type="Pfam" id="PF02518">
    <property type="entry name" value="HATPase_c"/>
    <property type="match status" value="1"/>
</dbReference>
<keyword evidence="8" id="KW-0067">ATP-binding</keyword>
<dbReference type="GO" id="GO:0000155">
    <property type="term" value="F:phosphorelay sensor kinase activity"/>
    <property type="evidence" value="ECO:0007669"/>
    <property type="project" value="InterPro"/>
</dbReference>
<evidence type="ECO:0000256" key="4">
    <source>
        <dbReference type="ARBA" id="ARBA00022475"/>
    </source>
</evidence>
<keyword evidence="9" id="KW-0812">Transmembrane</keyword>
<dbReference type="EMBL" id="FXYE01000002">
    <property type="protein sequence ID" value="SMX47169.1"/>
    <property type="molecule type" value="Genomic_DNA"/>
</dbReference>
<dbReference type="PROSITE" id="PS50109">
    <property type="entry name" value="HIS_KIN"/>
    <property type="match status" value="1"/>
</dbReference>
<keyword evidence="7 11" id="KW-0418">Kinase</keyword>
<feature type="transmembrane region" description="Helical" evidence="9">
    <location>
        <begin position="163"/>
        <end position="183"/>
    </location>
</feature>
<evidence type="ECO:0000256" key="5">
    <source>
        <dbReference type="ARBA" id="ARBA00022679"/>
    </source>
</evidence>
<keyword evidence="12" id="KW-1185">Reference proteome</keyword>
<feature type="transmembrane region" description="Helical" evidence="9">
    <location>
        <begin position="108"/>
        <end position="124"/>
    </location>
</feature>
<proteinExistence type="predicted"/>
<reference evidence="12" key="1">
    <citation type="submission" date="2017-05" db="EMBL/GenBank/DDBJ databases">
        <authorList>
            <person name="Rodrigo-Torres L."/>
            <person name="Arahal R. D."/>
            <person name="Lucena T."/>
        </authorList>
    </citation>
    <scope>NUCLEOTIDE SEQUENCE [LARGE SCALE GENOMIC DNA]</scope>
    <source>
        <strain evidence="12">CECT 8621</strain>
    </source>
</reference>
<organism evidence="11 12">
    <name type="scientific">Actibacterium lipolyticum</name>
    <dbReference type="NCBI Taxonomy" id="1524263"/>
    <lineage>
        <taxon>Bacteria</taxon>
        <taxon>Pseudomonadati</taxon>
        <taxon>Pseudomonadota</taxon>
        <taxon>Alphaproteobacteria</taxon>
        <taxon>Rhodobacterales</taxon>
        <taxon>Roseobacteraceae</taxon>
        <taxon>Actibacterium</taxon>
    </lineage>
</organism>
<feature type="transmembrane region" description="Helical" evidence="9">
    <location>
        <begin position="21"/>
        <end position="42"/>
    </location>
</feature>
<evidence type="ECO:0000256" key="2">
    <source>
        <dbReference type="ARBA" id="ARBA00004651"/>
    </source>
</evidence>
<keyword evidence="5 11" id="KW-0808">Transferase</keyword>
<feature type="domain" description="Histidine kinase" evidence="10">
    <location>
        <begin position="219"/>
        <end position="446"/>
    </location>
</feature>